<keyword evidence="9" id="KW-0233">DNA recombination</keyword>
<dbReference type="GO" id="GO:0000723">
    <property type="term" value="P:telomere maintenance"/>
    <property type="evidence" value="ECO:0007669"/>
    <property type="project" value="InterPro"/>
</dbReference>
<dbReference type="CDD" id="cd18809">
    <property type="entry name" value="SF1_C_RecD"/>
    <property type="match status" value="1"/>
</dbReference>
<keyword evidence="1 9" id="KW-0547">Nucleotide-binding</keyword>
<keyword evidence="4 9" id="KW-0347">Helicase</keyword>
<feature type="domain" description="AAA+ ATPase" evidence="11">
    <location>
        <begin position="70"/>
        <end position="385"/>
    </location>
</feature>
<keyword evidence="3 9" id="KW-0378">Hydrolase</keyword>
<dbReference type="EC" id="5.6.2.3" evidence="9"/>
<dbReference type="CDD" id="cd18037">
    <property type="entry name" value="DEXSc_Pif1_like"/>
    <property type="match status" value="1"/>
</dbReference>
<keyword evidence="2 9" id="KW-0227">DNA damage</keyword>
<feature type="transmembrane region" description="Helical" evidence="10">
    <location>
        <begin position="532"/>
        <end position="549"/>
    </location>
</feature>
<dbReference type="AlphaFoldDB" id="A0A8B8KCI9"/>
<reference evidence="12" key="1">
    <citation type="journal article" date="2019" name="Toxins">
        <title>Detection of Abrin-Like and Prepropulchellin-Like Toxin Genes and Transcripts Using Whole Genome Sequencing and Full-Length Transcript Sequencing of Abrus precatorius.</title>
        <authorList>
            <person name="Hovde B.T."/>
            <person name="Daligault H.E."/>
            <person name="Hanschen E.R."/>
            <person name="Kunde Y.A."/>
            <person name="Johnson M.B."/>
            <person name="Starkenburg S.R."/>
            <person name="Johnson S.L."/>
        </authorList>
    </citation>
    <scope>NUCLEOTIDE SEQUENCE [LARGE SCALE GENOMIC DNA]</scope>
</reference>
<dbReference type="InterPro" id="IPR027417">
    <property type="entry name" value="P-loop_NTPase"/>
</dbReference>
<evidence type="ECO:0000313" key="12">
    <source>
        <dbReference type="Proteomes" id="UP000694853"/>
    </source>
</evidence>
<evidence type="ECO:0000256" key="10">
    <source>
        <dbReference type="SAM" id="Phobius"/>
    </source>
</evidence>
<keyword evidence="7 9" id="KW-0234">DNA repair</keyword>
<evidence type="ECO:0000256" key="2">
    <source>
        <dbReference type="ARBA" id="ARBA00022763"/>
    </source>
</evidence>
<dbReference type="InterPro" id="IPR051055">
    <property type="entry name" value="PIF1_helicase"/>
</dbReference>
<dbReference type="Proteomes" id="UP000694853">
    <property type="component" value="Unplaced"/>
</dbReference>
<dbReference type="SUPFAM" id="SSF52540">
    <property type="entry name" value="P-loop containing nucleoside triphosphate hydrolases"/>
    <property type="match status" value="2"/>
</dbReference>
<evidence type="ECO:0000256" key="3">
    <source>
        <dbReference type="ARBA" id="ARBA00022801"/>
    </source>
</evidence>
<dbReference type="Gene3D" id="3.40.50.300">
    <property type="entry name" value="P-loop containing nucleotide triphosphate hydrolases"/>
    <property type="match status" value="1"/>
</dbReference>
<comment type="similarity">
    <text evidence="9">Belongs to the helicase family.</text>
</comment>
<dbReference type="Pfam" id="PF21530">
    <property type="entry name" value="Pif1_2B_dom"/>
    <property type="match status" value="1"/>
</dbReference>
<dbReference type="PANTHER" id="PTHR47642">
    <property type="entry name" value="ATP-DEPENDENT DNA HELICASE"/>
    <property type="match status" value="1"/>
</dbReference>
<evidence type="ECO:0000256" key="1">
    <source>
        <dbReference type="ARBA" id="ARBA00022741"/>
    </source>
</evidence>
<keyword evidence="6" id="KW-0238">DNA-binding</keyword>
<dbReference type="GeneID" id="113854211"/>
<dbReference type="GO" id="GO:0016787">
    <property type="term" value="F:hydrolase activity"/>
    <property type="evidence" value="ECO:0007669"/>
    <property type="project" value="UniProtKB-KW"/>
</dbReference>
<name>A0A8B8KCI9_ABRPR</name>
<comment type="catalytic activity">
    <reaction evidence="9">
        <text>ATP + H2O = ADP + phosphate + H(+)</text>
        <dbReference type="Rhea" id="RHEA:13065"/>
        <dbReference type="ChEBI" id="CHEBI:15377"/>
        <dbReference type="ChEBI" id="CHEBI:15378"/>
        <dbReference type="ChEBI" id="CHEBI:30616"/>
        <dbReference type="ChEBI" id="CHEBI:43474"/>
        <dbReference type="ChEBI" id="CHEBI:456216"/>
        <dbReference type="EC" id="5.6.2.3"/>
    </reaction>
</comment>
<dbReference type="InterPro" id="IPR010285">
    <property type="entry name" value="DNA_helicase_pif1-like_DEAD"/>
</dbReference>
<keyword evidence="10" id="KW-0812">Transmembrane</keyword>
<reference evidence="13" key="2">
    <citation type="submission" date="2025-08" db="UniProtKB">
        <authorList>
            <consortium name="RefSeq"/>
        </authorList>
    </citation>
    <scope>IDENTIFICATION</scope>
    <source>
        <tissue evidence="13">Young leaves</tissue>
    </source>
</reference>
<dbReference type="GO" id="GO:0006310">
    <property type="term" value="P:DNA recombination"/>
    <property type="evidence" value="ECO:0007669"/>
    <property type="project" value="UniProtKB-KW"/>
</dbReference>
<dbReference type="SMART" id="SM00382">
    <property type="entry name" value="AAA"/>
    <property type="match status" value="1"/>
</dbReference>
<evidence type="ECO:0000256" key="4">
    <source>
        <dbReference type="ARBA" id="ARBA00022806"/>
    </source>
</evidence>
<dbReference type="InterPro" id="IPR049163">
    <property type="entry name" value="Pif1-like_2B_dom"/>
</dbReference>
<dbReference type="OrthoDB" id="272985at2759"/>
<evidence type="ECO:0000256" key="5">
    <source>
        <dbReference type="ARBA" id="ARBA00022840"/>
    </source>
</evidence>
<dbReference type="KEGG" id="aprc:113854211"/>
<dbReference type="RefSeq" id="XP_027340903.1">
    <property type="nucleotide sequence ID" value="XM_027485102.1"/>
</dbReference>
<keyword evidence="5 9" id="KW-0067">ATP-binding</keyword>
<dbReference type="GO" id="GO:0043139">
    <property type="term" value="F:5'-3' DNA helicase activity"/>
    <property type="evidence" value="ECO:0007669"/>
    <property type="project" value="UniProtKB-EC"/>
</dbReference>
<sequence>MQATKVFNFQVAAAAAAYRNFSTKGVAKPSSWALINRKIKHNTIVEQCRNPMSKIEWGEEQKHVLCAISEGKSVFITGSAGTGKTLLLEEIIKFLNRLHTPSGVYVTASTGIAACALKGQTLHSFAGIGIFTDDDPQHLLERVLSNKGACKRWRKAEALVIDEISMVSAKLFDNLDYVARGVRGVNETWGGIQLVVSGDFFQLPPVIDKDSKSVKYAFEAECWNSSFGLQVELKRVFRQSDYGLTRLLEGIRRGENDRQDLESLEHLCLGNDEYDPCVVNLFPLNKDVERVNEERLRSLQKDVVVYRAVDSGKGHWKGQLSCGIAPYEISLCEGARVMLVKNLDTENGLVNGATGVVVGFSWSFVKGEDLDGMCSDKVLPVVKFDAGQFMTIKPATWDVMDGLQVVACRKQIPLILAWAMSIHKCQGMTLDRIHTDLSRAFGCGMVYVALSRVRSLEGLHLSAFNRSKIKVDQKVSSFYRSLASEKSTEVMVVDKSKRKVHSKRINGVSRKVSNGRAKYMSWFCQRKMKKEAQYFVVILLIIAMSYYGLV</sequence>
<dbReference type="InterPro" id="IPR003593">
    <property type="entry name" value="AAA+_ATPase"/>
</dbReference>
<dbReference type="PANTHER" id="PTHR47642:SF5">
    <property type="entry name" value="ATP-DEPENDENT DNA HELICASE"/>
    <property type="match status" value="1"/>
</dbReference>
<dbReference type="GO" id="GO:0006281">
    <property type="term" value="P:DNA repair"/>
    <property type="evidence" value="ECO:0007669"/>
    <property type="project" value="UniProtKB-KW"/>
</dbReference>
<accession>A0A8B8KCI9</accession>
<evidence type="ECO:0000313" key="13">
    <source>
        <dbReference type="RefSeq" id="XP_027340903.1"/>
    </source>
</evidence>
<gene>
    <name evidence="13" type="primary">LOC113854211</name>
</gene>
<evidence type="ECO:0000256" key="6">
    <source>
        <dbReference type="ARBA" id="ARBA00023125"/>
    </source>
</evidence>
<keyword evidence="10" id="KW-0472">Membrane</keyword>
<keyword evidence="12" id="KW-1185">Reference proteome</keyword>
<evidence type="ECO:0000256" key="9">
    <source>
        <dbReference type="RuleBase" id="RU363044"/>
    </source>
</evidence>
<evidence type="ECO:0000256" key="7">
    <source>
        <dbReference type="ARBA" id="ARBA00023204"/>
    </source>
</evidence>
<protein>
    <recommendedName>
        <fullName evidence="9">ATP-dependent DNA helicase</fullName>
        <ecNumber evidence="9">5.6.2.3</ecNumber>
    </recommendedName>
</protein>
<dbReference type="Pfam" id="PF05970">
    <property type="entry name" value="PIF1"/>
    <property type="match status" value="1"/>
</dbReference>
<comment type="cofactor">
    <cofactor evidence="9">
        <name>Mg(2+)</name>
        <dbReference type="ChEBI" id="CHEBI:18420"/>
    </cofactor>
</comment>
<proteinExistence type="inferred from homology"/>
<keyword evidence="10" id="KW-1133">Transmembrane helix</keyword>
<evidence type="ECO:0000256" key="8">
    <source>
        <dbReference type="ARBA" id="ARBA00023235"/>
    </source>
</evidence>
<keyword evidence="8" id="KW-0413">Isomerase</keyword>
<dbReference type="FunFam" id="3.40.50.300:FF:001986">
    <property type="entry name" value="ATP-dependent DNA helicase PIF1"/>
    <property type="match status" value="1"/>
</dbReference>
<evidence type="ECO:0000259" key="11">
    <source>
        <dbReference type="SMART" id="SM00382"/>
    </source>
</evidence>
<dbReference type="GO" id="GO:0005524">
    <property type="term" value="F:ATP binding"/>
    <property type="evidence" value="ECO:0007669"/>
    <property type="project" value="UniProtKB-KW"/>
</dbReference>
<organism evidence="12 13">
    <name type="scientific">Abrus precatorius</name>
    <name type="common">Indian licorice</name>
    <name type="synonym">Glycine abrus</name>
    <dbReference type="NCBI Taxonomy" id="3816"/>
    <lineage>
        <taxon>Eukaryota</taxon>
        <taxon>Viridiplantae</taxon>
        <taxon>Streptophyta</taxon>
        <taxon>Embryophyta</taxon>
        <taxon>Tracheophyta</taxon>
        <taxon>Spermatophyta</taxon>
        <taxon>Magnoliopsida</taxon>
        <taxon>eudicotyledons</taxon>
        <taxon>Gunneridae</taxon>
        <taxon>Pentapetalae</taxon>
        <taxon>rosids</taxon>
        <taxon>fabids</taxon>
        <taxon>Fabales</taxon>
        <taxon>Fabaceae</taxon>
        <taxon>Papilionoideae</taxon>
        <taxon>50 kb inversion clade</taxon>
        <taxon>NPAAA clade</taxon>
        <taxon>indigoferoid/millettioid clade</taxon>
        <taxon>Abreae</taxon>
        <taxon>Abrus</taxon>
    </lineage>
</organism>